<dbReference type="EC" id="2.1.1.63" evidence="3"/>
<keyword evidence="13" id="KW-1185">Reference proteome</keyword>
<dbReference type="GO" id="GO:0003700">
    <property type="term" value="F:DNA-binding transcription factor activity"/>
    <property type="evidence" value="ECO:0007669"/>
    <property type="project" value="InterPro"/>
</dbReference>
<dbReference type="SUPFAM" id="SSF46689">
    <property type="entry name" value="Homeodomain-like"/>
    <property type="match status" value="1"/>
</dbReference>
<dbReference type="PROSITE" id="PS00374">
    <property type="entry name" value="MGMT"/>
    <property type="match status" value="1"/>
</dbReference>
<dbReference type="NCBIfam" id="TIGR00589">
    <property type="entry name" value="ogt"/>
    <property type="match status" value="1"/>
</dbReference>
<dbReference type="Pfam" id="PF02870">
    <property type="entry name" value="Methyltransf_1N"/>
    <property type="match status" value="1"/>
</dbReference>
<comment type="catalytic activity">
    <reaction evidence="1">
        <text>a 4-O-methyl-thymidine in DNA + L-cysteinyl-[protein] = a thymidine in DNA + S-methyl-L-cysteinyl-[protein]</text>
        <dbReference type="Rhea" id="RHEA:53428"/>
        <dbReference type="Rhea" id="RHEA-COMP:10131"/>
        <dbReference type="Rhea" id="RHEA-COMP:10132"/>
        <dbReference type="Rhea" id="RHEA-COMP:13555"/>
        <dbReference type="Rhea" id="RHEA-COMP:13556"/>
        <dbReference type="ChEBI" id="CHEBI:29950"/>
        <dbReference type="ChEBI" id="CHEBI:82612"/>
        <dbReference type="ChEBI" id="CHEBI:137386"/>
        <dbReference type="ChEBI" id="CHEBI:137387"/>
        <dbReference type="EC" id="2.1.1.63"/>
    </reaction>
</comment>
<dbReference type="PANTHER" id="PTHR10815">
    <property type="entry name" value="METHYLATED-DNA--PROTEIN-CYSTEINE METHYLTRANSFERASE"/>
    <property type="match status" value="1"/>
</dbReference>
<reference evidence="12 13" key="1">
    <citation type="journal article" date="2014" name="Int. J. Syst. Evol. Microbiol.">
        <title>Complete genome sequence of Corynebacterium casei LMG S-19264T (=DSM 44701T), isolated from a smear-ripened cheese.</title>
        <authorList>
            <consortium name="US DOE Joint Genome Institute (JGI-PGF)"/>
            <person name="Walter F."/>
            <person name="Albersmeier A."/>
            <person name="Kalinowski J."/>
            <person name="Ruckert C."/>
        </authorList>
    </citation>
    <scope>NUCLEOTIDE SEQUENCE [LARGE SCALE GENOMIC DNA]</scope>
    <source>
        <strain evidence="12 13">KCTC 12866</strain>
    </source>
</reference>
<dbReference type="PROSITE" id="PS01124">
    <property type="entry name" value="HTH_ARAC_FAMILY_2"/>
    <property type="match status" value="1"/>
</dbReference>
<evidence type="ECO:0000256" key="8">
    <source>
        <dbReference type="ARBA" id="ARBA00023163"/>
    </source>
</evidence>
<dbReference type="Pfam" id="PF12833">
    <property type="entry name" value="HTH_18"/>
    <property type="match status" value="1"/>
</dbReference>
<dbReference type="GO" id="GO:0003908">
    <property type="term" value="F:methylated-DNA-[protein]-cysteine S-methyltransferase activity"/>
    <property type="evidence" value="ECO:0007669"/>
    <property type="project" value="UniProtKB-EC"/>
</dbReference>
<dbReference type="AlphaFoldDB" id="A0A8J3GD33"/>
<dbReference type="Pfam" id="PF01035">
    <property type="entry name" value="DNA_binding_1"/>
    <property type="match status" value="1"/>
</dbReference>
<evidence type="ECO:0000313" key="12">
    <source>
        <dbReference type="EMBL" id="GHB88246.1"/>
    </source>
</evidence>
<sequence length="292" mass="32844">MMEEQPTSLHDYRRIEKAIRFIEENYKTQPSLRQIADHVGLSEYHFQRLFTRWAGTSPQRFVRFLTKEYAREQLATSASLLETTHEVGLSSPSRLHDLFVTYEAMTPAEFRALGAGVSIRYGVHETPFGECLIAVTERGVTDLRFLDEVETIEDVITQLRQEWPSADCTSDAAATLPYIRQLFYTADDLTQPLPVLLRGTNFQIKVWQALLRIPAGRLVSYDDVARSIGQPTASRAVGTAIGSNRIAYLIPCHRVLQKSGGLGGYRWGTARKQAMMGYEAGQLPVVGQGELF</sequence>
<proteinExistence type="inferred from homology"/>
<evidence type="ECO:0000256" key="4">
    <source>
        <dbReference type="ARBA" id="ARBA00022603"/>
    </source>
</evidence>
<gene>
    <name evidence="12" type="ORF">GCM10007390_50410</name>
</gene>
<evidence type="ECO:0000256" key="1">
    <source>
        <dbReference type="ARBA" id="ARBA00001286"/>
    </source>
</evidence>
<dbReference type="SMART" id="SM00342">
    <property type="entry name" value="HTH_ARAC"/>
    <property type="match status" value="1"/>
</dbReference>
<keyword evidence="5" id="KW-0808">Transferase</keyword>
<evidence type="ECO:0000313" key="13">
    <source>
        <dbReference type="Proteomes" id="UP000598271"/>
    </source>
</evidence>
<evidence type="ECO:0000256" key="2">
    <source>
        <dbReference type="ARBA" id="ARBA00008711"/>
    </source>
</evidence>
<dbReference type="Gene3D" id="1.10.10.10">
    <property type="entry name" value="Winged helix-like DNA-binding domain superfamily/Winged helix DNA-binding domain"/>
    <property type="match status" value="1"/>
</dbReference>
<dbReference type="EMBL" id="BMXF01000009">
    <property type="protein sequence ID" value="GHB88246.1"/>
    <property type="molecule type" value="Genomic_DNA"/>
</dbReference>
<comment type="catalytic activity">
    <reaction evidence="10">
        <text>a 6-O-methyl-2'-deoxyguanosine in DNA + L-cysteinyl-[protein] = S-methyl-L-cysteinyl-[protein] + a 2'-deoxyguanosine in DNA</text>
        <dbReference type="Rhea" id="RHEA:24000"/>
        <dbReference type="Rhea" id="RHEA-COMP:10131"/>
        <dbReference type="Rhea" id="RHEA-COMP:10132"/>
        <dbReference type="Rhea" id="RHEA-COMP:11367"/>
        <dbReference type="Rhea" id="RHEA-COMP:11368"/>
        <dbReference type="ChEBI" id="CHEBI:29950"/>
        <dbReference type="ChEBI" id="CHEBI:82612"/>
        <dbReference type="ChEBI" id="CHEBI:85445"/>
        <dbReference type="ChEBI" id="CHEBI:85448"/>
        <dbReference type="EC" id="2.1.1.63"/>
    </reaction>
</comment>
<dbReference type="PANTHER" id="PTHR10815:SF13">
    <property type="entry name" value="METHYLATED-DNA--PROTEIN-CYSTEINE METHYLTRANSFERASE"/>
    <property type="match status" value="1"/>
</dbReference>
<feature type="domain" description="HTH araC/xylS-type" evidence="11">
    <location>
        <begin position="16"/>
        <end position="113"/>
    </location>
</feature>
<comment type="similarity">
    <text evidence="2">Belongs to the MGMT family.</text>
</comment>
<keyword evidence="9" id="KW-0234">DNA repair</keyword>
<evidence type="ECO:0000256" key="7">
    <source>
        <dbReference type="ARBA" id="ARBA00023015"/>
    </source>
</evidence>
<dbReference type="InterPro" id="IPR014048">
    <property type="entry name" value="MethylDNA_cys_MeTrfase_DNA-bd"/>
</dbReference>
<dbReference type="InterPro" id="IPR036388">
    <property type="entry name" value="WH-like_DNA-bd_sf"/>
</dbReference>
<dbReference type="FunFam" id="1.10.10.10:FF:000214">
    <property type="entry name" value="Methylated-DNA--protein-cysteine methyltransferase"/>
    <property type="match status" value="1"/>
</dbReference>
<evidence type="ECO:0000256" key="6">
    <source>
        <dbReference type="ARBA" id="ARBA00022763"/>
    </source>
</evidence>
<evidence type="ECO:0000259" key="11">
    <source>
        <dbReference type="PROSITE" id="PS01124"/>
    </source>
</evidence>
<dbReference type="SUPFAM" id="SSF46767">
    <property type="entry name" value="Methylated DNA-protein cysteine methyltransferase, C-terminal domain"/>
    <property type="match status" value="1"/>
</dbReference>
<dbReference type="InterPro" id="IPR018060">
    <property type="entry name" value="HTH_AraC"/>
</dbReference>
<comment type="caution">
    <text evidence="12">The sequence shown here is derived from an EMBL/GenBank/DDBJ whole genome shotgun (WGS) entry which is preliminary data.</text>
</comment>
<keyword evidence="8" id="KW-0804">Transcription</keyword>
<evidence type="ECO:0000256" key="10">
    <source>
        <dbReference type="ARBA" id="ARBA00049348"/>
    </source>
</evidence>
<evidence type="ECO:0000256" key="9">
    <source>
        <dbReference type="ARBA" id="ARBA00023204"/>
    </source>
</evidence>
<keyword evidence="7" id="KW-0805">Transcription regulation</keyword>
<organism evidence="12 13">
    <name type="scientific">Persicitalea jodogahamensis</name>
    <dbReference type="NCBI Taxonomy" id="402147"/>
    <lineage>
        <taxon>Bacteria</taxon>
        <taxon>Pseudomonadati</taxon>
        <taxon>Bacteroidota</taxon>
        <taxon>Cytophagia</taxon>
        <taxon>Cytophagales</taxon>
        <taxon>Spirosomataceae</taxon>
        <taxon>Persicitalea</taxon>
    </lineage>
</organism>
<evidence type="ECO:0000256" key="5">
    <source>
        <dbReference type="ARBA" id="ARBA00022679"/>
    </source>
</evidence>
<protein>
    <recommendedName>
        <fullName evidence="3">methylated-DNA--[protein]-cysteine S-methyltransferase</fullName>
        <ecNumber evidence="3">2.1.1.63</ecNumber>
    </recommendedName>
</protein>
<dbReference type="GO" id="GO:0006281">
    <property type="term" value="P:DNA repair"/>
    <property type="evidence" value="ECO:0007669"/>
    <property type="project" value="UniProtKB-KW"/>
</dbReference>
<dbReference type="InterPro" id="IPR008332">
    <property type="entry name" value="MethylG_MeTrfase_N"/>
</dbReference>
<dbReference type="Gene3D" id="1.10.10.60">
    <property type="entry name" value="Homeodomain-like"/>
    <property type="match status" value="1"/>
</dbReference>
<dbReference type="InterPro" id="IPR001497">
    <property type="entry name" value="MethylDNA_cys_MeTrfase_AS"/>
</dbReference>
<evidence type="ECO:0000256" key="3">
    <source>
        <dbReference type="ARBA" id="ARBA00011918"/>
    </source>
</evidence>
<dbReference type="RefSeq" id="WP_189568997.1">
    <property type="nucleotide sequence ID" value="NZ_BMXF01000009.1"/>
</dbReference>
<dbReference type="GO" id="GO:0043565">
    <property type="term" value="F:sequence-specific DNA binding"/>
    <property type="evidence" value="ECO:0007669"/>
    <property type="project" value="InterPro"/>
</dbReference>
<dbReference type="Gene3D" id="3.30.160.70">
    <property type="entry name" value="Methylated DNA-protein cysteine methyltransferase domain"/>
    <property type="match status" value="1"/>
</dbReference>
<accession>A0A8J3GD33</accession>
<dbReference type="SUPFAM" id="SSF53155">
    <property type="entry name" value="Methylated DNA-protein cysteine methyltransferase domain"/>
    <property type="match status" value="1"/>
</dbReference>
<keyword evidence="6" id="KW-0227">DNA damage</keyword>
<dbReference type="CDD" id="cd06445">
    <property type="entry name" value="ATase"/>
    <property type="match status" value="1"/>
</dbReference>
<name>A0A8J3GD33_9BACT</name>
<dbReference type="Proteomes" id="UP000598271">
    <property type="component" value="Unassembled WGS sequence"/>
</dbReference>
<dbReference type="InterPro" id="IPR036217">
    <property type="entry name" value="MethylDNA_cys_MeTrfase_DNAb"/>
</dbReference>
<dbReference type="InterPro" id="IPR009057">
    <property type="entry name" value="Homeodomain-like_sf"/>
</dbReference>
<dbReference type="GO" id="GO:0032259">
    <property type="term" value="P:methylation"/>
    <property type="evidence" value="ECO:0007669"/>
    <property type="project" value="UniProtKB-KW"/>
</dbReference>
<dbReference type="InterPro" id="IPR036631">
    <property type="entry name" value="MGMT_N_sf"/>
</dbReference>
<keyword evidence="4 12" id="KW-0489">Methyltransferase</keyword>